<dbReference type="EMBL" id="CAJNIZ010013080">
    <property type="protein sequence ID" value="CAE7342929.1"/>
    <property type="molecule type" value="Genomic_DNA"/>
</dbReference>
<organism evidence="4 5">
    <name type="scientific">Symbiodinium pilosum</name>
    <name type="common">Dinoflagellate</name>
    <dbReference type="NCBI Taxonomy" id="2952"/>
    <lineage>
        <taxon>Eukaryota</taxon>
        <taxon>Sar</taxon>
        <taxon>Alveolata</taxon>
        <taxon>Dinophyceae</taxon>
        <taxon>Suessiales</taxon>
        <taxon>Symbiodiniaceae</taxon>
        <taxon>Symbiodinium</taxon>
    </lineage>
</organism>
<evidence type="ECO:0000256" key="3">
    <source>
        <dbReference type="SAM" id="Phobius"/>
    </source>
</evidence>
<keyword evidence="1" id="KW-0175">Coiled coil</keyword>
<gene>
    <name evidence="4" type="ORF">SPIL2461_LOCUS8108</name>
</gene>
<proteinExistence type="predicted"/>
<feature type="transmembrane region" description="Helical" evidence="3">
    <location>
        <begin position="261"/>
        <end position="280"/>
    </location>
</feature>
<sequence length="881" mass="96869">RGLHGADVLTAIDERFDDLEDNVAELQQAVIALQQLLSQNSPSNGCVVCRVNVDDPVIFHRENGEENHSDDASQEAPSSAKLTSPPAPPAPSAPPSPMVSPMSVPHDKSDRTSGRRITDLIANKVADVDESILNNQTQEYYTFGESTWDLFIFIGTGALGPLGSLQTFLLAVVNVLMQIVFAGIAFFNFIDPEIDEKTVQDATRWRRSSGHSLSSYDEVSRNSLVDRVCSLDKSLHESGIQMALYEHIGKYLKPDARGFEAVFTGELLCIVALVCWYLMVAKEVSHALALHRAVAALPRGRTTLDTRENPFTRVVHYRVKSMNRRRKAVSFVLLLYRLFSAGLLVYVGTFFLVYTVSVTELILNAVALGIILDIDDLLFDALATTPGRHLVHQLDPLQMPSVPRWRGADAKSLAMSLLIPTLVVIVYLTMLQPMVGSLMDVREAMCGGQTSFVWMQDPRRIMLMAPTAGGGWEDDDQSVKTVAVQEASQIGFGIEQNDTSYGIWFTDVALLATAASRDLDEVLDAENPACGDLANEGKMLNYLRFFLKNDSIRNCSDAVGYCDSVTKIPTLEGDGGLGFVTRMLCPDTCGCNTPAGEFMDVQGCSYGGSSRPCLLHDRWRDVRRESVCKEKSAEELRQLPQWAAWVEHIRSYARSDADLKGKAEAWKLAQAMWDYGCKFGDNMSAEGIDYGSCLNWNSGVFEFKLKTMENICPETCNCNNNKRSTACPRPLGRTCEVMEDCLWYQEQHWCPHVTSTVAGSFSGSIANTTVAQDHWASVQLGLRQTLAQTAGNGIEPGMVLLTTNSPPSDRLLMEEGLRKLQMALSGSFSIFLVNETMVKRTITAAVFGVSVGDITSQLVANLEILSVPTELGISLSSFDDS</sequence>
<feature type="coiled-coil region" evidence="1">
    <location>
        <begin position="9"/>
        <end position="36"/>
    </location>
</feature>
<keyword evidence="5" id="KW-1185">Reference proteome</keyword>
<reference evidence="4" key="1">
    <citation type="submission" date="2021-02" db="EMBL/GenBank/DDBJ databases">
        <authorList>
            <person name="Dougan E. K."/>
            <person name="Rhodes N."/>
            <person name="Thang M."/>
            <person name="Chan C."/>
        </authorList>
    </citation>
    <scope>NUCLEOTIDE SEQUENCE</scope>
</reference>
<evidence type="ECO:0000313" key="4">
    <source>
        <dbReference type="EMBL" id="CAE7342929.1"/>
    </source>
</evidence>
<dbReference type="OrthoDB" id="425009at2759"/>
<evidence type="ECO:0000256" key="1">
    <source>
        <dbReference type="SAM" id="Coils"/>
    </source>
</evidence>
<keyword evidence="3" id="KW-1133">Transmembrane helix</keyword>
<accession>A0A812P766</accession>
<feature type="transmembrane region" description="Helical" evidence="3">
    <location>
        <begin position="413"/>
        <end position="435"/>
    </location>
</feature>
<dbReference type="AlphaFoldDB" id="A0A812P766"/>
<feature type="transmembrane region" description="Helical" evidence="3">
    <location>
        <begin position="328"/>
        <end position="355"/>
    </location>
</feature>
<feature type="non-terminal residue" evidence="4">
    <location>
        <position position="881"/>
    </location>
</feature>
<name>A0A812P766_SYMPI</name>
<feature type="transmembrane region" description="Helical" evidence="3">
    <location>
        <begin position="168"/>
        <end position="190"/>
    </location>
</feature>
<feature type="region of interest" description="Disordered" evidence="2">
    <location>
        <begin position="63"/>
        <end position="113"/>
    </location>
</feature>
<keyword evidence="3" id="KW-0472">Membrane</keyword>
<dbReference type="Proteomes" id="UP000649617">
    <property type="component" value="Unassembled WGS sequence"/>
</dbReference>
<evidence type="ECO:0000313" key="5">
    <source>
        <dbReference type="Proteomes" id="UP000649617"/>
    </source>
</evidence>
<evidence type="ECO:0000256" key="2">
    <source>
        <dbReference type="SAM" id="MobiDB-lite"/>
    </source>
</evidence>
<protein>
    <submittedName>
        <fullName evidence="4">Uncharacterized protein</fullName>
    </submittedName>
</protein>
<feature type="compositionally biased region" description="Pro residues" evidence="2">
    <location>
        <begin position="85"/>
        <end position="98"/>
    </location>
</feature>
<keyword evidence="3" id="KW-0812">Transmembrane</keyword>
<comment type="caution">
    <text evidence="4">The sequence shown here is derived from an EMBL/GenBank/DDBJ whole genome shotgun (WGS) entry which is preliminary data.</text>
</comment>